<name>A0A1I3AHI9_9SPHI</name>
<dbReference type="InterPro" id="IPR021782">
    <property type="entry name" value="DUF3347"/>
</dbReference>
<dbReference type="STRING" id="414048.SAMN04489864_1154"/>
<reference evidence="2 3" key="1">
    <citation type="submission" date="2016-10" db="EMBL/GenBank/DDBJ databases">
        <authorList>
            <person name="de Groot N.N."/>
        </authorList>
    </citation>
    <scope>NUCLEOTIDE SEQUENCE [LARGE SCALE GENOMIC DNA]</scope>
    <source>
        <strain evidence="2 3">DSM 18684</strain>
    </source>
</reference>
<dbReference type="AlphaFoldDB" id="A0A1I3AHI9"/>
<protein>
    <recommendedName>
        <fullName evidence="1">DUF3347 domain-containing protein</fullName>
    </recommendedName>
</protein>
<accession>A0A1I3AHI9</accession>
<feature type="domain" description="DUF3347" evidence="1">
    <location>
        <begin position="52"/>
        <end position="129"/>
    </location>
</feature>
<evidence type="ECO:0000313" key="3">
    <source>
        <dbReference type="Proteomes" id="UP000199666"/>
    </source>
</evidence>
<dbReference type="RefSeq" id="WP_090998009.1">
    <property type="nucleotide sequence ID" value="NZ_FOPP01000015.1"/>
</dbReference>
<organism evidence="2 3">
    <name type="scientific">Pedobacter insulae</name>
    <dbReference type="NCBI Taxonomy" id="414048"/>
    <lineage>
        <taxon>Bacteria</taxon>
        <taxon>Pseudomonadati</taxon>
        <taxon>Bacteroidota</taxon>
        <taxon>Sphingobacteriia</taxon>
        <taxon>Sphingobacteriales</taxon>
        <taxon>Sphingobacteriaceae</taxon>
        <taxon>Pedobacter</taxon>
    </lineage>
</organism>
<proteinExistence type="predicted"/>
<evidence type="ECO:0000313" key="2">
    <source>
        <dbReference type="EMBL" id="SFH49524.1"/>
    </source>
</evidence>
<gene>
    <name evidence="2" type="ORF">SAMN04489864_1154</name>
</gene>
<dbReference type="PROSITE" id="PS51257">
    <property type="entry name" value="PROKAR_LIPOPROTEIN"/>
    <property type="match status" value="1"/>
</dbReference>
<dbReference type="OrthoDB" id="5513217at2"/>
<evidence type="ECO:0000259" key="1">
    <source>
        <dbReference type="Pfam" id="PF11827"/>
    </source>
</evidence>
<keyword evidence="3" id="KW-1185">Reference proteome</keyword>
<dbReference type="Proteomes" id="UP000199666">
    <property type="component" value="Unassembled WGS sequence"/>
</dbReference>
<sequence>MKQYLGMAFLLVVVACNNPENKSTDKKDSSAINNTEVSTAAVTFKDQEIDAIYGDYIRLKDALVATKFEEAKSAAKALVVSLNGHAGCENTAIIAGKIENAKDIAEQRKEFTALSADVIALFKHTSISNGAIYVQHCPMANKGDGGDWLASEKKIQNPYYGSEMMECGAVVEEIKAK</sequence>
<dbReference type="Pfam" id="PF11827">
    <property type="entry name" value="DUF3347"/>
    <property type="match status" value="1"/>
</dbReference>
<dbReference type="EMBL" id="FOPP01000015">
    <property type="protein sequence ID" value="SFH49524.1"/>
    <property type="molecule type" value="Genomic_DNA"/>
</dbReference>